<gene>
    <name evidence="1" type="ORF">B0A48_08797</name>
</gene>
<comment type="caution">
    <text evidence="1">The sequence shown here is derived from an EMBL/GenBank/DDBJ whole genome shotgun (WGS) entry which is preliminary data.</text>
</comment>
<proteinExistence type="predicted"/>
<dbReference type="AlphaFoldDB" id="A0A1V8T4H6"/>
<protein>
    <submittedName>
        <fullName evidence="1">Uncharacterized protein</fullName>
    </submittedName>
</protein>
<dbReference type="EMBL" id="NAJO01000017">
    <property type="protein sequence ID" value="OQO06209.1"/>
    <property type="molecule type" value="Genomic_DNA"/>
</dbReference>
<reference evidence="2" key="1">
    <citation type="submission" date="2017-03" db="EMBL/GenBank/DDBJ databases">
        <title>Genomes of endolithic fungi from Antarctica.</title>
        <authorList>
            <person name="Coleine C."/>
            <person name="Masonjones S."/>
            <person name="Stajich J.E."/>
        </authorList>
    </citation>
    <scope>NUCLEOTIDE SEQUENCE [LARGE SCALE GENOMIC DNA]</scope>
    <source>
        <strain evidence="2">CCFEE 5527</strain>
    </source>
</reference>
<dbReference type="InParanoid" id="A0A1V8T4H6"/>
<accession>A0A1V8T4H6</accession>
<evidence type="ECO:0000313" key="2">
    <source>
        <dbReference type="Proteomes" id="UP000192596"/>
    </source>
</evidence>
<name>A0A1V8T4H6_9PEZI</name>
<sequence>MSSRKSPQDSLRASLLREQQAIWKNSRSEQDAQQRWEERKAEIRSFMADDTMLPDTKMDQTRRFAAQVSNVRIWPYRKAGLGMQEDTCRESYCALDGTLAIRYHDQTCYPTTIDTTPAPEYHLRTISTFSPDSVLFELHLWCDIPKPS</sequence>
<dbReference type="Proteomes" id="UP000192596">
    <property type="component" value="Unassembled WGS sequence"/>
</dbReference>
<keyword evidence="2" id="KW-1185">Reference proteome</keyword>
<organism evidence="1 2">
    <name type="scientific">Cryoendolithus antarcticus</name>
    <dbReference type="NCBI Taxonomy" id="1507870"/>
    <lineage>
        <taxon>Eukaryota</taxon>
        <taxon>Fungi</taxon>
        <taxon>Dikarya</taxon>
        <taxon>Ascomycota</taxon>
        <taxon>Pezizomycotina</taxon>
        <taxon>Dothideomycetes</taxon>
        <taxon>Dothideomycetidae</taxon>
        <taxon>Cladosporiales</taxon>
        <taxon>Cladosporiaceae</taxon>
        <taxon>Cryoendolithus</taxon>
    </lineage>
</organism>
<evidence type="ECO:0000313" key="1">
    <source>
        <dbReference type="EMBL" id="OQO06209.1"/>
    </source>
</evidence>